<dbReference type="Proteomes" id="UP001319200">
    <property type="component" value="Unassembled WGS sequence"/>
</dbReference>
<evidence type="ECO:0000313" key="2">
    <source>
        <dbReference type="Proteomes" id="UP001319200"/>
    </source>
</evidence>
<accession>A0AAP2GN31</accession>
<protein>
    <submittedName>
        <fullName evidence="1">Gliding motility-associated C-terminal domain-containing protein</fullName>
    </submittedName>
</protein>
<dbReference type="RefSeq" id="WP_254161045.1">
    <property type="nucleotide sequence ID" value="NZ_JAHESF010000003.1"/>
</dbReference>
<reference evidence="1 2" key="1">
    <citation type="submission" date="2021-05" db="EMBL/GenBank/DDBJ databases">
        <title>A Polyphasic approach of four new species of the genus Ohtaekwangia: Ohtaekwangia histidinii sp. nov., Ohtaekwangia cretensis sp. nov., Ohtaekwangia indiensis sp. nov., Ohtaekwangia reichenbachii sp. nov. from diverse environment.</title>
        <authorList>
            <person name="Octaviana S."/>
        </authorList>
    </citation>
    <scope>NUCLEOTIDE SEQUENCE [LARGE SCALE GENOMIC DNA]</scope>
    <source>
        <strain evidence="1 2">PWU4</strain>
    </source>
</reference>
<gene>
    <name evidence="1" type="ORF">KK083_04290</name>
</gene>
<dbReference type="EMBL" id="JAHESF010000003">
    <property type="protein sequence ID" value="MBT1696082.1"/>
    <property type="molecule type" value="Genomic_DNA"/>
</dbReference>
<organism evidence="1 2">
    <name type="scientific">Chryseosolibacter histidini</name>
    <dbReference type="NCBI Taxonomy" id="2782349"/>
    <lineage>
        <taxon>Bacteria</taxon>
        <taxon>Pseudomonadati</taxon>
        <taxon>Bacteroidota</taxon>
        <taxon>Cytophagia</taxon>
        <taxon>Cytophagales</taxon>
        <taxon>Chryseotaleaceae</taxon>
        <taxon>Chryseosolibacter</taxon>
    </lineage>
</organism>
<name>A0AAP2GN31_9BACT</name>
<keyword evidence="2" id="KW-1185">Reference proteome</keyword>
<comment type="caution">
    <text evidence="1">The sequence shown here is derived from an EMBL/GenBank/DDBJ whole genome shotgun (WGS) entry which is preliminary data.</text>
</comment>
<dbReference type="AlphaFoldDB" id="A0AAP2GN31"/>
<evidence type="ECO:0000313" key="1">
    <source>
        <dbReference type="EMBL" id="MBT1696082.1"/>
    </source>
</evidence>
<dbReference type="Pfam" id="PF13585">
    <property type="entry name" value="CHU_C"/>
    <property type="match status" value="1"/>
</dbReference>
<proteinExistence type="predicted"/>
<sequence length="908" mass="101619">MKKIILIVFCLLAFPVVASHIVGGEFELVHLGNYRFRLSLIYYFDLNNNTFTRPPEVEEPTITVAIFRKSDNVFMRFVTLANPIKTRVSYTQPECSSGEIRTDKLVYSAELTLPASQYNSPDGYYVIWERCCRNYVIHNIVSEQPPNVNNPNFQNAAGQTFYLHFPPVVKNNTAFINSSPRLFPPLNDYACPYKPYYADFGGTDDDGDSLVYSLVVPLSTHSSESFPPLRPAPYPEVRWKPGYGMQNIMNGNPDLRISRDGMLTVTPTSQGLYVFAVKCDEYRDGVKIGEIRRDFQMLVVDGCPQADPPQILGKRSADAGFIWDENMNVTFANDVPDGDRCIQVRVSDLDSSKPSTNPKDNYRERVTIKAIALGFKKDLTSILPSVKNAVLLNGSTVDFNICFDKCPLTAGGGPYQVGIVAYDDACSLPLTDTLKITVTVEPPDNAKPRFVITNDVSATYPEGSPKQTWAVDAVDADGDAMDMFMVMQPPVFNFAQAGMTFKTTPQVGNRLPAEFTWDPNCTVFDFTNQTEFNLRFLVEDHDLCDLKDPDTLNFKLNITLPPNADPVISTDLPPGQLPPNTISRKVFESLHFNVSGTDADNDKLVLKAEGDGFTLAQYSMIFPGDTKPGNVTSPYDWSILCNNVNPLQKQDFPLRFILVDDNNKCRVYKADTLTVNVHVAPPDNLKPLLTVTNTNPDLTFINREQSIILGQQISLALTATDDNNQPVDGVRIELVEATGNVEPRGYLFAPAEGIGSAQTTFSWLPDCSIFENALYRNSYTFAFRAVDDRCFNIKADTLEVNLNIADIESRSEDFIPPNIITPNGDAYNEFFAMVREETDSGALVSILPPDNCIGKFVSVHIYNRWGKEVYESKSRDFRWYPQSEAAGVYFYTLKYSHKEYKGSITLRN</sequence>